<dbReference type="EMBL" id="SIDB01000007">
    <property type="protein sequence ID" value="KAI3430604.1"/>
    <property type="molecule type" value="Genomic_DNA"/>
</dbReference>
<keyword evidence="2" id="KW-1185">Reference proteome</keyword>
<evidence type="ECO:0000313" key="1">
    <source>
        <dbReference type="EMBL" id="KAI3430604.1"/>
    </source>
</evidence>
<reference evidence="1" key="1">
    <citation type="journal article" date="2019" name="Plant J.">
        <title>Chlorella vulgaris genome assembly and annotation reveals the molecular basis for metabolic acclimation to high light conditions.</title>
        <authorList>
            <person name="Cecchin M."/>
            <person name="Marcolungo L."/>
            <person name="Rossato M."/>
            <person name="Girolomoni L."/>
            <person name="Cosentino E."/>
            <person name="Cuine S."/>
            <person name="Li-Beisson Y."/>
            <person name="Delledonne M."/>
            <person name="Ballottari M."/>
        </authorList>
    </citation>
    <scope>NUCLEOTIDE SEQUENCE</scope>
    <source>
        <strain evidence="1">211/11P</strain>
    </source>
</reference>
<reference evidence="1" key="2">
    <citation type="submission" date="2020-11" db="EMBL/GenBank/DDBJ databases">
        <authorList>
            <person name="Cecchin M."/>
            <person name="Marcolungo L."/>
            <person name="Rossato M."/>
            <person name="Girolomoni L."/>
            <person name="Cosentino E."/>
            <person name="Cuine S."/>
            <person name="Li-Beisson Y."/>
            <person name="Delledonne M."/>
            <person name="Ballottari M."/>
        </authorList>
    </citation>
    <scope>NUCLEOTIDE SEQUENCE</scope>
    <source>
        <strain evidence="1">211/11P</strain>
        <tissue evidence="1">Whole cell</tissue>
    </source>
</reference>
<evidence type="ECO:0000313" key="2">
    <source>
        <dbReference type="Proteomes" id="UP001055712"/>
    </source>
</evidence>
<proteinExistence type="predicted"/>
<sequence>MRWRGCAVTSFCRAAKVTADRRPATLLWSQGCGKRFTELWQLRQHHRSAPDATGSAQGHGCELTSCPRCQQALSNGRNARHRCKRQTAVPQAPEEQAALGAVEALKGEQDGSQIGKHRLPLASLRWLDLEAGVAVGAGMETAARGAAVTPAADAAPGPGLATSNCAAAAAQPLLDPLPASAAMNISTAGGGGKARWWQIAVQPQRWQATAVVQLPSPNRLLQPPPVPIWVATLLAQLLTLLQAVASEADAQSFIQLVLVSAAKQATADAAAPDGGPDVGADLPSTPALTNALLVALEINLSARVDAIRQLLAAQCHAELAEGLQTALRSERLTAATARLTLVLAQAVNASDV</sequence>
<comment type="caution">
    <text evidence="1">The sequence shown here is derived from an EMBL/GenBank/DDBJ whole genome shotgun (WGS) entry which is preliminary data.</text>
</comment>
<dbReference type="Proteomes" id="UP001055712">
    <property type="component" value="Unassembled WGS sequence"/>
</dbReference>
<name>A0A9D4YXF1_CHLVU</name>
<accession>A0A9D4YXF1</accession>
<organism evidence="1 2">
    <name type="scientific">Chlorella vulgaris</name>
    <name type="common">Green alga</name>
    <dbReference type="NCBI Taxonomy" id="3077"/>
    <lineage>
        <taxon>Eukaryota</taxon>
        <taxon>Viridiplantae</taxon>
        <taxon>Chlorophyta</taxon>
        <taxon>core chlorophytes</taxon>
        <taxon>Trebouxiophyceae</taxon>
        <taxon>Chlorellales</taxon>
        <taxon>Chlorellaceae</taxon>
        <taxon>Chlorella clade</taxon>
        <taxon>Chlorella</taxon>
    </lineage>
</organism>
<gene>
    <name evidence="1" type="ORF">D9Q98_005197</name>
</gene>
<protein>
    <submittedName>
        <fullName evidence="1">Uncharacterized protein</fullName>
    </submittedName>
</protein>
<dbReference type="AlphaFoldDB" id="A0A9D4YXF1"/>